<sequence length="74" mass="8304">MFPFVLIALGKGNHSRMKPILAKGCMVTLYYSAFVSEDIPNPSFLPFFLIDDYGGAFTVVARRRQDGMTMMASY</sequence>
<gene>
    <name evidence="1" type="ORF">TanjilG_28630</name>
</gene>
<dbReference type="EMBL" id="CM007363">
    <property type="protein sequence ID" value="OIW15431.1"/>
    <property type="molecule type" value="Genomic_DNA"/>
</dbReference>
<dbReference type="Gramene" id="OIW15431">
    <property type="protein sequence ID" value="OIW15431"/>
    <property type="gene ID" value="TanjilG_28630"/>
</dbReference>
<accession>A0A4P1RP11</accession>
<dbReference type="Proteomes" id="UP000188354">
    <property type="component" value="Chromosome LG03"/>
</dbReference>
<evidence type="ECO:0000313" key="1">
    <source>
        <dbReference type="EMBL" id="OIW15431.1"/>
    </source>
</evidence>
<protein>
    <submittedName>
        <fullName evidence="1">Uncharacterized protein</fullName>
    </submittedName>
</protein>
<proteinExistence type="predicted"/>
<keyword evidence="2" id="KW-1185">Reference proteome</keyword>
<dbReference type="AlphaFoldDB" id="A0A4P1RP11"/>
<name>A0A4P1RP11_LUPAN</name>
<organism evidence="1 2">
    <name type="scientific">Lupinus angustifolius</name>
    <name type="common">Narrow-leaved blue lupine</name>
    <dbReference type="NCBI Taxonomy" id="3871"/>
    <lineage>
        <taxon>Eukaryota</taxon>
        <taxon>Viridiplantae</taxon>
        <taxon>Streptophyta</taxon>
        <taxon>Embryophyta</taxon>
        <taxon>Tracheophyta</taxon>
        <taxon>Spermatophyta</taxon>
        <taxon>Magnoliopsida</taxon>
        <taxon>eudicotyledons</taxon>
        <taxon>Gunneridae</taxon>
        <taxon>Pentapetalae</taxon>
        <taxon>rosids</taxon>
        <taxon>fabids</taxon>
        <taxon>Fabales</taxon>
        <taxon>Fabaceae</taxon>
        <taxon>Papilionoideae</taxon>
        <taxon>50 kb inversion clade</taxon>
        <taxon>genistoids sensu lato</taxon>
        <taxon>core genistoids</taxon>
        <taxon>Genisteae</taxon>
        <taxon>Lupinus</taxon>
    </lineage>
</organism>
<evidence type="ECO:0000313" key="2">
    <source>
        <dbReference type="Proteomes" id="UP000188354"/>
    </source>
</evidence>
<reference evidence="1 2" key="1">
    <citation type="journal article" date="2017" name="Plant Biotechnol. J.">
        <title>A comprehensive draft genome sequence for lupin (Lupinus angustifolius), an emerging health food: insights into plant-microbe interactions and legume evolution.</title>
        <authorList>
            <person name="Hane J.K."/>
            <person name="Ming Y."/>
            <person name="Kamphuis L.G."/>
            <person name="Nelson M.N."/>
            <person name="Garg G."/>
            <person name="Atkins C.A."/>
            <person name="Bayer P.E."/>
            <person name="Bravo A."/>
            <person name="Bringans S."/>
            <person name="Cannon S."/>
            <person name="Edwards D."/>
            <person name="Foley R."/>
            <person name="Gao L.L."/>
            <person name="Harrison M.J."/>
            <person name="Huang W."/>
            <person name="Hurgobin B."/>
            <person name="Li S."/>
            <person name="Liu C.W."/>
            <person name="McGrath A."/>
            <person name="Morahan G."/>
            <person name="Murray J."/>
            <person name="Weller J."/>
            <person name="Jian J."/>
            <person name="Singh K.B."/>
        </authorList>
    </citation>
    <scope>NUCLEOTIDE SEQUENCE [LARGE SCALE GENOMIC DNA]</scope>
    <source>
        <strain evidence="2">cv. Tanjil</strain>
        <tissue evidence="1">Whole plant</tissue>
    </source>
</reference>